<dbReference type="Proteomes" id="UP001363010">
    <property type="component" value="Unassembled WGS sequence"/>
</dbReference>
<reference evidence="3 4" key="1">
    <citation type="submission" date="2024-03" db="EMBL/GenBank/DDBJ databases">
        <title>Novel species of the genus Variovorax.</title>
        <authorList>
            <person name="Liu Q."/>
            <person name="Xin Y.-H."/>
        </authorList>
    </citation>
    <scope>NUCLEOTIDE SEQUENCE [LARGE SCALE GENOMIC DNA]</scope>
    <source>
        <strain evidence="3 4">KACC 18501</strain>
    </source>
</reference>
<dbReference type="CDD" id="cd06661">
    <property type="entry name" value="GGCT_like"/>
    <property type="match status" value="1"/>
</dbReference>
<dbReference type="Gene3D" id="3.10.490.10">
    <property type="entry name" value="Gamma-glutamyl cyclotransferase-like"/>
    <property type="match status" value="1"/>
</dbReference>
<dbReference type="PANTHER" id="PTHR12192">
    <property type="entry name" value="CATION TRANSPORT PROTEIN CHAC-RELATED"/>
    <property type="match status" value="1"/>
</dbReference>
<comment type="caution">
    <text evidence="3">The sequence shown here is derived from an EMBL/GenBank/DDBJ whole genome shotgun (WGS) entry which is preliminary data.</text>
</comment>
<dbReference type="SUPFAM" id="SSF110857">
    <property type="entry name" value="Gamma-glutamyl cyclotransferase-like"/>
    <property type="match status" value="1"/>
</dbReference>
<dbReference type="RefSeq" id="WP_340366591.1">
    <property type="nucleotide sequence ID" value="NZ_JBBKZV010000023.1"/>
</dbReference>
<proteinExistence type="predicted"/>
<protein>
    <recommendedName>
        <fullName evidence="1">glutathione-specific gamma-glutamylcyclotransferase</fullName>
        <ecNumber evidence="1">4.3.2.7</ecNumber>
    </recommendedName>
</protein>
<evidence type="ECO:0000256" key="1">
    <source>
        <dbReference type="ARBA" id="ARBA00012344"/>
    </source>
</evidence>
<dbReference type="PANTHER" id="PTHR12192:SF2">
    <property type="entry name" value="GLUTATHIONE-SPECIFIC GAMMA-GLUTAMYLCYCLOTRANSFERASE 2"/>
    <property type="match status" value="1"/>
</dbReference>
<gene>
    <name evidence="3" type="ORF">WKW80_26650</name>
</gene>
<organism evidence="3 4">
    <name type="scientific">Variovorax humicola</name>
    <dbReference type="NCBI Taxonomy" id="1769758"/>
    <lineage>
        <taxon>Bacteria</taxon>
        <taxon>Pseudomonadati</taxon>
        <taxon>Pseudomonadota</taxon>
        <taxon>Betaproteobacteria</taxon>
        <taxon>Burkholderiales</taxon>
        <taxon>Comamonadaceae</taxon>
        <taxon>Variovorax</taxon>
    </lineage>
</organism>
<dbReference type="Pfam" id="PF04752">
    <property type="entry name" value="ChaC"/>
    <property type="match status" value="1"/>
</dbReference>
<evidence type="ECO:0000256" key="2">
    <source>
        <dbReference type="ARBA" id="ARBA00023239"/>
    </source>
</evidence>
<dbReference type="InterPro" id="IPR006840">
    <property type="entry name" value="ChaC"/>
</dbReference>
<evidence type="ECO:0000313" key="4">
    <source>
        <dbReference type="Proteomes" id="UP001363010"/>
    </source>
</evidence>
<evidence type="ECO:0000313" key="3">
    <source>
        <dbReference type="EMBL" id="MEJ8825563.1"/>
    </source>
</evidence>
<keyword evidence="4" id="KW-1185">Reference proteome</keyword>
<name>A0ABU8W6E2_9BURK</name>
<keyword evidence="2" id="KW-0456">Lyase</keyword>
<accession>A0ABU8W6E2</accession>
<sequence>MPKPLRDPQPMLDRVIEEWGGHHDLWIFGYGSLIWKPEFEHSERRPARVHGWHRALKMWSRVNRGTPQNPGLVFGLLSGGSVRGMVFRIPATDGLEALGRLWLREMPTGVYDPRWLDCVTPGGTVRALAFTLSRRSPNFTGELSEARYREIFASAAGRYGTSIDYARQTLLELRRHAIHDAALARLVRMAGVDLYPKGAPPDTRGNIQEKP</sequence>
<dbReference type="EMBL" id="JBBKZV010000023">
    <property type="protein sequence ID" value="MEJ8825563.1"/>
    <property type="molecule type" value="Genomic_DNA"/>
</dbReference>
<dbReference type="EC" id="4.3.2.7" evidence="1"/>
<dbReference type="InterPro" id="IPR036568">
    <property type="entry name" value="GGCT-like_sf"/>
</dbReference>
<dbReference type="InterPro" id="IPR013024">
    <property type="entry name" value="GGCT-like"/>
</dbReference>